<dbReference type="EMBL" id="MZMZ02002562">
    <property type="protein sequence ID" value="RQM25287.1"/>
    <property type="molecule type" value="Genomic_DNA"/>
</dbReference>
<evidence type="ECO:0000256" key="6">
    <source>
        <dbReference type="ARBA" id="ARBA00022989"/>
    </source>
</evidence>
<feature type="transmembrane region" description="Helical" evidence="9">
    <location>
        <begin position="812"/>
        <end position="830"/>
    </location>
</feature>
<feature type="transmembrane region" description="Helical" evidence="9">
    <location>
        <begin position="305"/>
        <end position="324"/>
    </location>
</feature>
<feature type="compositionally biased region" description="Pro residues" evidence="8">
    <location>
        <begin position="1496"/>
        <end position="1511"/>
    </location>
</feature>
<keyword evidence="3" id="KW-0813">Transport</keyword>
<feature type="region of interest" description="Disordered" evidence="8">
    <location>
        <begin position="1406"/>
        <end position="1436"/>
    </location>
</feature>
<dbReference type="InterPro" id="IPR002921">
    <property type="entry name" value="Fungal_lipase-type"/>
</dbReference>
<keyword evidence="6 9" id="KW-1133">Transmembrane helix</keyword>
<dbReference type="NCBIfam" id="TIGR00688">
    <property type="entry name" value="rarD"/>
    <property type="match status" value="1"/>
</dbReference>
<comment type="similarity">
    <text evidence="2">Belongs to the EamA transporter family.</text>
</comment>
<dbReference type="GO" id="GO:0006629">
    <property type="term" value="P:lipid metabolic process"/>
    <property type="evidence" value="ECO:0007669"/>
    <property type="project" value="InterPro"/>
</dbReference>
<feature type="transmembrane region" description="Helical" evidence="9">
    <location>
        <begin position="657"/>
        <end position="675"/>
    </location>
</feature>
<evidence type="ECO:0000256" key="3">
    <source>
        <dbReference type="ARBA" id="ARBA00022448"/>
    </source>
</evidence>
<dbReference type="SUPFAM" id="SSF103481">
    <property type="entry name" value="Multidrug resistance efflux transporter EmrE"/>
    <property type="match status" value="2"/>
</dbReference>
<dbReference type="Pfam" id="PF01764">
    <property type="entry name" value="Lipase_3"/>
    <property type="match status" value="1"/>
</dbReference>
<protein>
    <recommendedName>
        <fullName evidence="14">EamA domain-containing protein</fullName>
    </recommendedName>
</protein>
<keyword evidence="4" id="KW-1003">Cell membrane</keyword>
<dbReference type="GO" id="GO:0005886">
    <property type="term" value="C:plasma membrane"/>
    <property type="evidence" value="ECO:0007669"/>
    <property type="project" value="UniProtKB-SubCell"/>
</dbReference>
<evidence type="ECO:0000259" key="11">
    <source>
        <dbReference type="Pfam" id="PF01764"/>
    </source>
</evidence>
<gene>
    <name evidence="12" type="ORF">B5M09_004905</name>
</gene>
<dbReference type="InterPro" id="IPR037185">
    <property type="entry name" value="EmrE-like"/>
</dbReference>
<dbReference type="PANTHER" id="PTHR45856">
    <property type="entry name" value="ALPHA/BETA-HYDROLASES SUPERFAMILY PROTEIN"/>
    <property type="match status" value="1"/>
</dbReference>
<dbReference type="Proteomes" id="UP000284702">
    <property type="component" value="Unassembled WGS sequence"/>
</dbReference>
<feature type="domain" description="EamA" evidence="10">
    <location>
        <begin position="8"/>
        <end position="144"/>
    </location>
</feature>
<accession>A0A425D7K4</accession>
<feature type="domain" description="Fungal lipase-type" evidence="11">
    <location>
        <begin position="1052"/>
        <end position="1115"/>
    </location>
</feature>
<evidence type="ECO:0000313" key="13">
    <source>
        <dbReference type="Proteomes" id="UP000284702"/>
    </source>
</evidence>
<evidence type="ECO:0008006" key="14">
    <source>
        <dbReference type="Google" id="ProtNLM"/>
    </source>
</evidence>
<evidence type="ECO:0000256" key="7">
    <source>
        <dbReference type="ARBA" id="ARBA00023136"/>
    </source>
</evidence>
<dbReference type="GO" id="GO:0071203">
    <property type="term" value="C:WASH complex"/>
    <property type="evidence" value="ECO:0007669"/>
    <property type="project" value="InterPro"/>
</dbReference>
<dbReference type="InterPro" id="IPR051218">
    <property type="entry name" value="Sec_MonoDiacylglyc_Lipase"/>
</dbReference>
<proteinExistence type="inferred from homology"/>
<dbReference type="Pfam" id="PF10152">
    <property type="entry name" value="CCDC53"/>
    <property type="match status" value="1"/>
</dbReference>
<feature type="transmembrane region" description="Helical" evidence="9">
    <location>
        <begin position="100"/>
        <end position="121"/>
    </location>
</feature>
<dbReference type="InterPro" id="IPR029058">
    <property type="entry name" value="AB_hydrolase_fold"/>
</dbReference>
<dbReference type="InterPro" id="IPR004626">
    <property type="entry name" value="RarD"/>
</dbReference>
<evidence type="ECO:0000256" key="5">
    <source>
        <dbReference type="ARBA" id="ARBA00022692"/>
    </source>
</evidence>
<feature type="transmembrane region" description="Helical" evidence="9">
    <location>
        <begin position="732"/>
        <end position="753"/>
    </location>
</feature>
<keyword evidence="7 9" id="KW-0472">Membrane</keyword>
<feature type="transmembrane region" description="Helical" evidence="9">
    <location>
        <begin position="397"/>
        <end position="417"/>
    </location>
</feature>
<dbReference type="VEuPathDB" id="FungiDB:H257_03558"/>
<dbReference type="SUPFAM" id="SSF101447">
    <property type="entry name" value="Formin homology 2 domain (FH2 domain)"/>
    <property type="match status" value="1"/>
</dbReference>
<feature type="transmembrane region" description="Helical" evidence="9">
    <location>
        <begin position="128"/>
        <end position="144"/>
    </location>
</feature>
<feature type="region of interest" description="Disordered" evidence="8">
    <location>
        <begin position="1493"/>
        <end position="1536"/>
    </location>
</feature>
<feature type="transmembrane region" description="Helical" evidence="9">
    <location>
        <begin position="33"/>
        <end position="56"/>
    </location>
</feature>
<dbReference type="Gene3D" id="3.40.50.1820">
    <property type="entry name" value="alpha/beta hydrolase"/>
    <property type="match status" value="2"/>
</dbReference>
<keyword evidence="13" id="KW-1185">Reference proteome</keyword>
<dbReference type="InterPro" id="IPR000620">
    <property type="entry name" value="EamA_dom"/>
</dbReference>
<feature type="transmembrane region" description="Helical" evidence="9">
    <location>
        <begin position="264"/>
        <end position="285"/>
    </location>
</feature>
<feature type="transmembrane region" description="Helical" evidence="9">
    <location>
        <begin position="176"/>
        <end position="195"/>
    </location>
</feature>
<evidence type="ECO:0000313" key="12">
    <source>
        <dbReference type="EMBL" id="RQM25287.1"/>
    </source>
</evidence>
<dbReference type="SUPFAM" id="SSF53474">
    <property type="entry name" value="alpha/beta-Hydrolases"/>
    <property type="match status" value="1"/>
</dbReference>
<evidence type="ECO:0000256" key="1">
    <source>
        <dbReference type="ARBA" id="ARBA00004651"/>
    </source>
</evidence>
<evidence type="ECO:0000256" key="2">
    <source>
        <dbReference type="ARBA" id="ARBA00007362"/>
    </source>
</evidence>
<feature type="transmembrane region" description="Helical" evidence="9">
    <location>
        <begin position="239"/>
        <end position="258"/>
    </location>
</feature>
<name>A0A425D7K4_APHAT</name>
<evidence type="ECO:0000256" key="9">
    <source>
        <dbReference type="SAM" id="Phobius"/>
    </source>
</evidence>
<feature type="transmembrane region" description="Helical" evidence="9">
    <location>
        <begin position="76"/>
        <end position="94"/>
    </location>
</feature>
<dbReference type="VEuPathDB" id="FungiDB:H257_03556"/>
<evidence type="ECO:0000256" key="8">
    <source>
        <dbReference type="SAM" id="MobiDB-lite"/>
    </source>
</evidence>
<comment type="subcellular location">
    <subcellularLocation>
        <location evidence="1">Cell membrane</location>
        <topology evidence="1">Multi-pass membrane protein</topology>
    </subcellularLocation>
</comment>
<dbReference type="Pfam" id="PF00892">
    <property type="entry name" value="EamA"/>
    <property type="match status" value="1"/>
</dbReference>
<feature type="transmembrane region" description="Helical" evidence="9">
    <location>
        <begin position="695"/>
        <end position="712"/>
    </location>
</feature>
<dbReference type="Gene3D" id="1.20.58.2220">
    <property type="entry name" value="Formin, FH2 domain"/>
    <property type="match status" value="1"/>
</dbReference>
<feature type="transmembrane region" description="Helical" evidence="9">
    <location>
        <begin position="9"/>
        <end position="27"/>
    </location>
</feature>
<sequence>MIEPNPRKGVVFCVTTNLIWSVCPIYWKQLLHVPYLQLVCHRIVWAFPTLLLYLVLSRQIHGLNQAVCNWKIMLRYAGSGLLLGSTLFLTVWAVNSGHIVDMSLAFFINPLMNVLLGIVFLRETLRRYQWVAVGLATTGVLVIAVSYGHVPWIALVIALIFSVYGLIKKMAPLEPVLGVTIELLLLSVPSVAYLATCDSVFGHDRVTTDLLLVGAGIFPTAIPYVLFSASAQHISMTLLGILQYIQPFGHFLIGVFMYDEPFSTGKLIGFLAVWAALLVFTAEGVTNHRQNKSVESNALGHVLNILRWLFVLGCPAIVFGYHILKVHTTTLRSSEDEHKGDIDGQRTDDLEAMLHQEQILDVVYIDLGKLHTGHRTHGAYVININAQIYLETMHENVMPSLLIVIFVMSVATFIAAFNPISLASTSVEVSPWTCVSGAGQNCSSFSWTSTNDTAVVPTLSNLRPHQLYHVRFQHPQLPQVPNVLLLELHVDSSHGRSFLHDGGWLYQVNLSSIVSASYTTSQDQPLVVRYVNKLTTTCSSTECGAIPLAAVYLQRFGASQSDVRSRHLDIQLAFLSHSSIPPLEQLPFRLVLTADQDSGAWATVTIRCLLGTFTAAYLVHFLVSLNAHMVRRDRPHDAISPQSLYFRLWGHLSLERHVMVLLLLVLAVHHNPLMLIPTTPWFGPPSHTYMVFRNVWETIMYVVLLVSLLVLLDCYRKDCRAFSNGASLDLDWLFLVKLALAAGVVVLRVSLSLSLEGLFDATVNVAQWVAVVDLLLLVAGFSVFCTVVAIVHRVLDAQRYSQTRYLSLSFRYLTVIAFAILAVLLLNTAFSSTYAPVSTTKSTDLTATPVLVEVATALFVYFAVLAFYPPNQVEPGLIPRGYVIRERRQYVHTPQELSPTAVASSSPPLPTTVAAALMPMSALSRTSTLLRRLPAFRAKASSKPHRLFCIETACLLMNCARHAYYRSSLNLPVDQDGGVVAYPATAYVNQTALVRDGLEESMVLHDDATDTNCLVLHSDCKIIFAFRGTDSKANVKTDLEIKLEPVPWLPRHSLGGALATLASIDLKLSFNRDVILYNYGSPRVGTHSFSRFFNSKMPLAFRLVNEGDIICGLPQRVTSTCFGQDKKFYKHIGTEVVMDGKVNGDFLIRPTFAEKNLVLLSSTTWVAAFVDIQGLDALQLFLPQPTSPMVEFNTTRGHATLQVVWHLCHFQSTLLCLTQADSRGSLVSLCLCLTVCVVPLKLQAVRILHLVAVASPQGKVAVVKALRELDAVTHVVHVVADLMHETTPVTLLEEVFRFVSTLLLLHQDDEEPWLRQVLTDSETCATLVDFHACREDAAMVQLHAAECRSLMQKAPSMVYTLHQLMARAKHAKTEHVLLQIAQTLIDLTSGDPATWQHVVAHLTTGQGVPSSADAARSPPPSSTSTPPSPRPPTFRTTELTTVEDHPKYAKYFKMLQVRVPEDLVRQRMIADSVDDRILDSPHLVVTAFDFEKAPQPSLPPPTPPPLLPLPPTTTHDGSDVVPAPNPQAEEEEHHVHGHGILSDIHCTQVLSVLASLPWPLAHLGHVIQSGDESILTINFVDKLLVLLAIPSALEKKAIESILQGTHHSTCRDAERAVAVVLALAELIKCWQIYWQLPISLQEVRTKCTWMQDTCDEVIKSTDLFQAVRLQAPNLLCFGNSLPHLPNAVDVSHDDLHTILAAQQAKLDCVVAQLPTLSKHPWTTFVASAALELSNCKADLERAGDLVEDTVSQCFGGRSGAFPTSKLFTVLHRLSTTLANAAPTERSS</sequence>
<organism evidence="12 13">
    <name type="scientific">Aphanomyces astaci</name>
    <name type="common">Crayfish plague agent</name>
    <dbReference type="NCBI Taxonomy" id="112090"/>
    <lineage>
        <taxon>Eukaryota</taxon>
        <taxon>Sar</taxon>
        <taxon>Stramenopiles</taxon>
        <taxon>Oomycota</taxon>
        <taxon>Saprolegniomycetes</taxon>
        <taxon>Saprolegniales</taxon>
        <taxon>Verrucalvaceae</taxon>
        <taxon>Aphanomyces</taxon>
    </lineage>
</organism>
<dbReference type="CDD" id="cd00519">
    <property type="entry name" value="Lipase_3"/>
    <property type="match status" value="1"/>
</dbReference>
<reference evidence="12" key="1">
    <citation type="submission" date="2018-07" db="EMBL/GenBank/DDBJ databases">
        <title>Annotation of Aphanomyces astaci genome assembly.</title>
        <authorList>
            <person name="Studholme D.J."/>
        </authorList>
    </citation>
    <scope>NUCLEOTIDE SEQUENCE [LARGE SCALE GENOMIC DNA]</scope>
    <source>
        <strain evidence="12">Pc</strain>
    </source>
</reference>
<dbReference type="PANTHER" id="PTHR45856:SF24">
    <property type="entry name" value="FUNGAL LIPASE-LIKE DOMAIN-CONTAINING PROTEIN"/>
    <property type="match status" value="1"/>
</dbReference>
<feature type="transmembrane region" description="Helical" evidence="9">
    <location>
        <begin position="210"/>
        <end position="227"/>
    </location>
</feature>
<feature type="transmembrane region" description="Helical" evidence="9">
    <location>
        <begin position="765"/>
        <end position="791"/>
    </location>
</feature>
<dbReference type="InterPro" id="IPR019309">
    <property type="entry name" value="WASHC3"/>
</dbReference>
<dbReference type="InterPro" id="IPR042201">
    <property type="entry name" value="FH2_Formin_sf"/>
</dbReference>
<dbReference type="VEuPathDB" id="FungiDB:H257_03557"/>
<evidence type="ECO:0000259" key="10">
    <source>
        <dbReference type="Pfam" id="PF00892"/>
    </source>
</evidence>
<keyword evidence="5 9" id="KW-0812">Transmembrane</keyword>
<comment type="caution">
    <text evidence="12">The sequence shown here is derived from an EMBL/GenBank/DDBJ whole genome shotgun (WGS) entry which is preliminary data.</text>
</comment>
<evidence type="ECO:0000256" key="4">
    <source>
        <dbReference type="ARBA" id="ARBA00022475"/>
    </source>
</evidence>
<feature type="compositionally biased region" description="Pro residues" evidence="8">
    <location>
        <begin position="1417"/>
        <end position="1432"/>
    </location>
</feature>